<sequence>MSKLIRFTTSLGIFATLLMAIPGFTQSQSTPLVIPRTLPNESFMVNRTSGTCPQSIGIWTATRQYEGGGEFTVIANTLAIASRASLVRSNKKSAEFSARLKSNFASCVGTATSQDETLNLYRFRLQNGNVIFRVQLPKDTPSNPSEIMMKNVISGQPAVRWAIAD</sequence>
<evidence type="ECO:0000313" key="1">
    <source>
        <dbReference type="EMBL" id="MFB2838823.1"/>
    </source>
</evidence>
<organism evidence="1 2">
    <name type="scientific">Floridaenema evergladense BLCC-F167</name>
    <dbReference type="NCBI Taxonomy" id="3153639"/>
    <lineage>
        <taxon>Bacteria</taxon>
        <taxon>Bacillati</taxon>
        <taxon>Cyanobacteriota</taxon>
        <taxon>Cyanophyceae</taxon>
        <taxon>Oscillatoriophycideae</taxon>
        <taxon>Aerosakkonematales</taxon>
        <taxon>Aerosakkonemataceae</taxon>
        <taxon>Floridanema</taxon>
        <taxon>Floridanema evergladense</taxon>
    </lineage>
</organism>
<protein>
    <submittedName>
        <fullName evidence="1">Uncharacterized protein</fullName>
    </submittedName>
</protein>
<gene>
    <name evidence="1" type="ORF">ACE1CA_30410</name>
</gene>
<dbReference type="EMBL" id="JBHFNT010000279">
    <property type="protein sequence ID" value="MFB2838823.1"/>
    <property type="molecule type" value="Genomic_DNA"/>
</dbReference>
<evidence type="ECO:0000313" key="2">
    <source>
        <dbReference type="Proteomes" id="UP001576780"/>
    </source>
</evidence>
<dbReference type="Proteomes" id="UP001576780">
    <property type="component" value="Unassembled WGS sequence"/>
</dbReference>
<reference evidence="1 2" key="1">
    <citation type="submission" date="2024-09" db="EMBL/GenBank/DDBJ databases">
        <title>Floridaenema gen nov. (Aerosakkonemataceae, Aerosakkonematales ord. nov., Cyanobacteria) from benthic tropical and subtropical fresh waters, with the description of four new species.</title>
        <authorList>
            <person name="Moretto J.A."/>
            <person name="Berthold D.E."/>
            <person name="Lefler F.W."/>
            <person name="Huang I.-S."/>
            <person name="Laughinghouse H. IV."/>
        </authorList>
    </citation>
    <scope>NUCLEOTIDE SEQUENCE [LARGE SCALE GENOMIC DNA]</scope>
    <source>
        <strain evidence="1 2">BLCC-F167</strain>
    </source>
</reference>
<keyword evidence="2" id="KW-1185">Reference proteome</keyword>
<name>A0ABV4WUM6_9CYAN</name>
<accession>A0ABV4WUM6</accession>
<comment type="caution">
    <text evidence="1">The sequence shown here is derived from an EMBL/GenBank/DDBJ whole genome shotgun (WGS) entry which is preliminary data.</text>
</comment>
<dbReference type="RefSeq" id="WP_413281121.1">
    <property type="nucleotide sequence ID" value="NZ_JBHFNT010000279.1"/>
</dbReference>
<proteinExistence type="predicted"/>